<dbReference type="SUPFAM" id="SSF47616">
    <property type="entry name" value="GST C-terminal domain-like"/>
    <property type="match status" value="1"/>
</dbReference>
<dbReference type="PANTHER" id="PTHR43968:SF6">
    <property type="entry name" value="GLUTATHIONE S-TRANSFERASE OMEGA"/>
    <property type="match status" value="1"/>
</dbReference>
<dbReference type="SUPFAM" id="SSF52833">
    <property type="entry name" value="Thioredoxin-like"/>
    <property type="match status" value="1"/>
</dbReference>
<dbReference type="InterPro" id="IPR050983">
    <property type="entry name" value="GST_Omega/HSP26"/>
</dbReference>
<dbReference type="OrthoDB" id="422574at2759"/>
<dbReference type="Gene3D" id="3.40.30.10">
    <property type="entry name" value="Glutaredoxin"/>
    <property type="match status" value="1"/>
</dbReference>
<organism evidence="2 3">
    <name type="scientific">Triparma strigata</name>
    <dbReference type="NCBI Taxonomy" id="1606541"/>
    <lineage>
        <taxon>Eukaryota</taxon>
        <taxon>Sar</taxon>
        <taxon>Stramenopiles</taxon>
        <taxon>Ochrophyta</taxon>
        <taxon>Bolidophyceae</taxon>
        <taxon>Parmales</taxon>
        <taxon>Triparmaceae</taxon>
        <taxon>Triparma</taxon>
    </lineage>
</organism>
<keyword evidence="3" id="KW-1185">Reference proteome</keyword>
<reference evidence="3" key="1">
    <citation type="journal article" date="2023" name="Commun. Biol.">
        <title>Genome analysis of Parmales, the sister group of diatoms, reveals the evolutionary specialization of diatoms from phago-mixotrophs to photoautotrophs.</title>
        <authorList>
            <person name="Ban H."/>
            <person name="Sato S."/>
            <person name="Yoshikawa S."/>
            <person name="Yamada K."/>
            <person name="Nakamura Y."/>
            <person name="Ichinomiya M."/>
            <person name="Sato N."/>
            <person name="Blanc-Mathieu R."/>
            <person name="Endo H."/>
            <person name="Kuwata A."/>
            <person name="Ogata H."/>
        </authorList>
    </citation>
    <scope>NUCLEOTIDE SEQUENCE [LARGE SCALE GENOMIC DNA]</scope>
    <source>
        <strain evidence="3">NIES 3701</strain>
    </source>
</reference>
<comment type="caution">
    <text evidence="2">The sequence shown here is derived from an EMBL/GenBank/DDBJ whole genome shotgun (WGS) entry which is preliminary data.</text>
</comment>
<dbReference type="Proteomes" id="UP001165085">
    <property type="component" value="Unassembled WGS sequence"/>
</dbReference>
<gene>
    <name evidence="2" type="ORF">TrST_g3897</name>
</gene>
<dbReference type="InterPro" id="IPR036249">
    <property type="entry name" value="Thioredoxin-like_sf"/>
</dbReference>
<dbReference type="EMBL" id="BRXY01000377">
    <property type="protein sequence ID" value="GMH90867.1"/>
    <property type="molecule type" value="Genomic_DNA"/>
</dbReference>
<accession>A0A9W7BI35</accession>
<dbReference type="GO" id="GO:0005737">
    <property type="term" value="C:cytoplasm"/>
    <property type="evidence" value="ECO:0007669"/>
    <property type="project" value="TreeGrafter"/>
</dbReference>
<dbReference type="Pfam" id="PF13410">
    <property type="entry name" value="GST_C_2"/>
    <property type="match status" value="1"/>
</dbReference>
<dbReference type="CDD" id="cd00299">
    <property type="entry name" value="GST_C_family"/>
    <property type="match status" value="1"/>
</dbReference>
<dbReference type="InterPro" id="IPR004045">
    <property type="entry name" value="Glutathione_S-Trfase_N"/>
</dbReference>
<evidence type="ECO:0000313" key="3">
    <source>
        <dbReference type="Proteomes" id="UP001165085"/>
    </source>
</evidence>
<protein>
    <recommendedName>
        <fullName evidence="1">GST N-terminal domain-containing protein</fullName>
    </recommendedName>
</protein>
<dbReference type="Gene3D" id="1.20.1050.10">
    <property type="match status" value="1"/>
</dbReference>
<name>A0A9W7BI35_9STRA</name>
<evidence type="ECO:0000313" key="2">
    <source>
        <dbReference type="EMBL" id="GMH90867.1"/>
    </source>
</evidence>
<dbReference type="CDD" id="cd00570">
    <property type="entry name" value="GST_N_family"/>
    <property type="match status" value="1"/>
</dbReference>
<sequence length="192" mass="21725">MRITLYTHPMCPFAQKAAIALNYAFPDYTSQTVNLYSSSGPFPKSKLREVESNYGLTPKGYIPVLLHEVEGSDPVCLQESDDILDYIVSLDESLKPSNLANHNTVRRAVKALPTNTNKPDSLLTTLDGVCSTSAFLGGDSFSTTDCIALPFLQRIKETHSLEGFDRLNEYYSKVEGEEYYKKSCSSEWWWWW</sequence>
<dbReference type="AlphaFoldDB" id="A0A9W7BI35"/>
<dbReference type="Pfam" id="PF13417">
    <property type="entry name" value="GST_N_3"/>
    <property type="match status" value="1"/>
</dbReference>
<dbReference type="InterPro" id="IPR036282">
    <property type="entry name" value="Glutathione-S-Trfase_C_sf"/>
</dbReference>
<feature type="domain" description="GST N-terminal" evidence="1">
    <location>
        <begin position="1"/>
        <end position="95"/>
    </location>
</feature>
<dbReference type="PANTHER" id="PTHR43968">
    <property type="match status" value="1"/>
</dbReference>
<evidence type="ECO:0000259" key="1">
    <source>
        <dbReference type="PROSITE" id="PS50404"/>
    </source>
</evidence>
<proteinExistence type="predicted"/>
<dbReference type="PROSITE" id="PS50404">
    <property type="entry name" value="GST_NTER"/>
    <property type="match status" value="1"/>
</dbReference>